<evidence type="ECO:0000256" key="1">
    <source>
        <dbReference type="SAM" id="Phobius"/>
    </source>
</evidence>
<gene>
    <name evidence="3" type="ORF">BVH74_08130</name>
</gene>
<dbReference type="KEGG" id="ppha:BVH74_08130"/>
<keyword evidence="4" id="KW-1185">Reference proteome</keyword>
<feature type="transmembrane region" description="Helical" evidence="1">
    <location>
        <begin position="7"/>
        <end position="28"/>
    </location>
</feature>
<keyword evidence="1" id="KW-0472">Membrane</keyword>
<evidence type="ECO:0000313" key="4">
    <source>
        <dbReference type="Proteomes" id="UP000243488"/>
    </source>
</evidence>
<reference evidence="3 4" key="1">
    <citation type="submission" date="2017-03" db="EMBL/GenBank/DDBJ databases">
        <title>Complete genome sequence of the novel DNRA strain Pseudomonas sp. S-6-2 isolated from Chinese polluted river sediment. Journal of Biotechnology.</title>
        <authorList>
            <person name="Li J."/>
            <person name="Xiang F."/>
            <person name="Wang L."/>
            <person name="Xi L."/>
            <person name="Liu J."/>
        </authorList>
    </citation>
    <scope>NUCLEOTIDE SEQUENCE [LARGE SCALE GENOMIC DNA]</scope>
    <source>
        <strain evidence="3 4">S-6-2</strain>
    </source>
</reference>
<evidence type="ECO:0000313" key="3">
    <source>
        <dbReference type="EMBL" id="AQZ94718.1"/>
    </source>
</evidence>
<accession>A0A1V0B464</accession>
<protein>
    <submittedName>
        <fullName evidence="3">ABC transporter permease</fullName>
    </submittedName>
</protein>
<keyword evidence="1" id="KW-0812">Transmembrane</keyword>
<organism evidence="3 4">
    <name type="scientific">Halopseudomonas phragmitis</name>
    <dbReference type="NCBI Taxonomy" id="1931241"/>
    <lineage>
        <taxon>Bacteria</taxon>
        <taxon>Pseudomonadati</taxon>
        <taxon>Pseudomonadota</taxon>
        <taxon>Gammaproteobacteria</taxon>
        <taxon>Pseudomonadales</taxon>
        <taxon>Pseudomonadaceae</taxon>
        <taxon>Halopseudomonas</taxon>
    </lineage>
</organism>
<dbReference type="Proteomes" id="UP000243488">
    <property type="component" value="Chromosome"/>
</dbReference>
<evidence type="ECO:0000259" key="2">
    <source>
        <dbReference type="Pfam" id="PF02470"/>
    </source>
</evidence>
<feature type="domain" description="Mce/MlaD" evidence="2">
    <location>
        <begin position="38"/>
        <end position="115"/>
    </location>
</feature>
<dbReference type="EMBL" id="CP020100">
    <property type="protein sequence ID" value="AQZ94718.1"/>
    <property type="molecule type" value="Genomic_DNA"/>
</dbReference>
<dbReference type="STRING" id="1931241.BVH74_08130"/>
<dbReference type="InterPro" id="IPR003399">
    <property type="entry name" value="Mce/MlaD"/>
</dbReference>
<sequence length="312" mass="33838">METRAHHVLIGLFTLLAGAAGIFFAIWLSHSSTSREYNYYLVVFNEAVTGLSRGSSVQYSGIRIGDISELSLDPNDPRRVLARIRVGSEVPIKEDTRARLSFTGITGTSVIELSHGNPESPLLRGKNGQDPVIIATPSPISTLLANGEDLVTNINQLVANARTILSEENAASISRTLSSIDQATQAIAGQGDNLQILVSELTKISRQASETLNYTSNLMRDADTLLNEQGTRTLDNAEQALASIARTSGLLEELLSNNSEAFASGMQGLGQLEPAVNELRSSLNSLRNISRRLEDNPTRFLLGRDTMEEFEP</sequence>
<keyword evidence="1" id="KW-1133">Transmembrane helix</keyword>
<dbReference type="Pfam" id="PF02470">
    <property type="entry name" value="MlaD"/>
    <property type="match status" value="1"/>
</dbReference>
<dbReference type="AlphaFoldDB" id="A0A1V0B464"/>
<dbReference type="PANTHER" id="PTHR36698:SF2">
    <property type="entry name" value="MCE_MLAD DOMAIN-CONTAINING PROTEIN"/>
    <property type="match status" value="1"/>
</dbReference>
<dbReference type="RefSeq" id="WP_080049571.1">
    <property type="nucleotide sequence ID" value="NZ_CP020100.1"/>
</dbReference>
<name>A0A1V0B464_9GAMM</name>
<proteinExistence type="predicted"/>
<dbReference type="PANTHER" id="PTHR36698">
    <property type="entry name" value="BLL5892 PROTEIN"/>
    <property type="match status" value="1"/>
</dbReference>